<dbReference type="Proteomes" id="UP000015106">
    <property type="component" value="Chromosome 1"/>
</dbReference>
<accession>A0A8R7P1A8</accession>
<keyword evidence="1" id="KW-1133">Transmembrane helix</keyword>
<keyword evidence="1" id="KW-0812">Transmembrane</keyword>
<keyword evidence="1" id="KW-0472">Membrane</keyword>
<feature type="transmembrane region" description="Helical" evidence="1">
    <location>
        <begin position="31"/>
        <end position="49"/>
    </location>
</feature>
<reference evidence="3" key="1">
    <citation type="journal article" date="2013" name="Nature">
        <title>Draft genome of the wheat A-genome progenitor Triticum urartu.</title>
        <authorList>
            <person name="Ling H.Q."/>
            <person name="Zhao S."/>
            <person name="Liu D."/>
            <person name="Wang J."/>
            <person name="Sun H."/>
            <person name="Zhang C."/>
            <person name="Fan H."/>
            <person name="Li D."/>
            <person name="Dong L."/>
            <person name="Tao Y."/>
            <person name="Gao C."/>
            <person name="Wu H."/>
            <person name="Li Y."/>
            <person name="Cui Y."/>
            <person name="Guo X."/>
            <person name="Zheng S."/>
            <person name="Wang B."/>
            <person name="Yu K."/>
            <person name="Liang Q."/>
            <person name="Yang W."/>
            <person name="Lou X."/>
            <person name="Chen J."/>
            <person name="Feng M."/>
            <person name="Jian J."/>
            <person name="Zhang X."/>
            <person name="Luo G."/>
            <person name="Jiang Y."/>
            <person name="Liu J."/>
            <person name="Wang Z."/>
            <person name="Sha Y."/>
            <person name="Zhang B."/>
            <person name="Wu H."/>
            <person name="Tang D."/>
            <person name="Shen Q."/>
            <person name="Xue P."/>
            <person name="Zou S."/>
            <person name="Wang X."/>
            <person name="Liu X."/>
            <person name="Wang F."/>
            <person name="Yang Y."/>
            <person name="An X."/>
            <person name="Dong Z."/>
            <person name="Zhang K."/>
            <person name="Zhang X."/>
            <person name="Luo M.C."/>
            <person name="Dvorak J."/>
            <person name="Tong Y."/>
            <person name="Wang J."/>
            <person name="Yang H."/>
            <person name="Li Z."/>
            <person name="Wang D."/>
            <person name="Zhang A."/>
            <person name="Wang J."/>
        </authorList>
    </citation>
    <scope>NUCLEOTIDE SEQUENCE</scope>
    <source>
        <strain evidence="3">cv. G1812</strain>
    </source>
</reference>
<keyword evidence="3" id="KW-1185">Reference proteome</keyword>
<organism evidence="2 3">
    <name type="scientific">Triticum urartu</name>
    <name type="common">Red wild einkorn</name>
    <name type="synonym">Crithodium urartu</name>
    <dbReference type="NCBI Taxonomy" id="4572"/>
    <lineage>
        <taxon>Eukaryota</taxon>
        <taxon>Viridiplantae</taxon>
        <taxon>Streptophyta</taxon>
        <taxon>Embryophyta</taxon>
        <taxon>Tracheophyta</taxon>
        <taxon>Spermatophyta</taxon>
        <taxon>Magnoliopsida</taxon>
        <taxon>Liliopsida</taxon>
        <taxon>Poales</taxon>
        <taxon>Poaceae</taxon>
        <taxon>BOP clade</taxon>
        <taxon>Pooideae</taxon>
        <taxon>Triticodae</taxon>
        <taxon>Triticeae</taxon>
        <taxon>Triticinae</taxon>
        <taxon>Triticum</taxon>
    </lineage>
</organism>
<dbReference type="AlphaFoldDB" id="A0A8R7P1A8"/>
<proteinExistence type="predicted"/>
<evidence type="ECO:0000256" key="1">
    <source>
        <dbReference type="SAM" id="Phobius"/>
    </source>
</evidence>
<sequence>MVFSRSTGYCILSLSSRYACSLEQTSCLVDIYISFLLPLCGVAIFYSMSDLSQSLGNGKHSDPFESGNDKSVWFAFLT</sequence>
<evidence type="ECO:0000313" key="2">
    <source>
        <dbReference type="EnsemblPlants" id="TuG1812G0100000798.01.T01.cds328286"/>
    </source>
</evidence>
<reference evidence="2" key="2">
    <citation type="submission" date="2018-03" db="EMBL/GenBank/DDBJ databases">
        <title>The Triticum urartu genome reveals the dynamic nature of wheat genome evolution.</title>
        <authorList>
            <person name="Ling H."/>
            <person name="Ma B."/>
            <person name="Shi X."/>
            <person name="Liu H."/>
            <person name="Dong L."/>
            <person name="Sun H."/>
            <person name="Cao Y."/>
            <person name="Gao Q."/>
            <person name="Zheng S."/>
            <person name="Li Y."/>
            <person name="Yu Y."/>
            <person name="Du H."/>
            <person name="Qi M."/>
            <person name="Li Y."/>
            <person name="Yu H."/>
            <person name="Cui Y."/>
            <person name="Wang N."/>
            <person name="Chen C."/>
            <person name="Wu H."/>
            <person name="Zhao Y."/>
            <person name="Zhang J."/>
            <person name="Li Y."/>
            <person name="Zhou W."/>
            <person name="Zhang B."/>
            <person name="Hu W."/>
            <person name="Eijk M."/>
            <person name="Tang J."/>
            <person name="Witsenboer H."/>
            <person name="Zhao S."/>
            <person name="Li Z."/>
            <person name="Zhang A."/>
            <person name="Wang D."/>
            <person name="Liang C."/>
        </authorList>
    </citation>
    <scope>NUCLEOTIDE SEQUENCE [LARGE SCALE GENOMIC DNA]</scope>
    <source>
        <strain evidence="2">cv. G1812</strain>
    </source>
</reference>
<reference evidence="2" key="3">
    <citation type="submission" date="2022-06" db="UniProtKB">
        <authorList>
            <consortium name="EnsemblPlants"/>
        </authorList>
    </citation>
    <scope>IDENTIFICATION</scope>
</reference>
<evidence type="ECO:0000313" key="3">
    <source>
        <dbReference type="Proteomes" id="UP000015106"/>
    </source>
</evidence>
<name>A0A8R7P1A8_TRIUA</name>
<dbReference type="EnsemblPlants" id="TuG1812G0100000798.01.T01">
    <property type="protein sequence ID" value="TuG1812G0100000798.01.T01.cds328286"/>
    <property type="gene ID" value="TuG1812G0100000798.01"/>
</dbReference>
<dbReference type="Gramene" id="TuG1812G0100000798.01.T01">
    <property type="protein sequence ID" value="TuG1812G0100000798.01.T01.cds328286"/>
    <property type="gene ID" value="TuG1812G0100000798.01"/>
</dbReference>
<protein>
    <submittedName>
        <fullName evidence="2">Uncharacterized protein</fullName>
    </submittedName>
</protein>